<dbReference type="InterPro" id="IPR046778">
    <property type="entry name" value="UPF0758_N"/>
</dbReference>
<proteinExistence type="inferred from homology"/>
<name>A0A9Q9BQK5_9STAP</name>
<comment type="similarity">
    <text evidence="1 7">Belongs to the UPF0758 family.</text>
</comment>
<dbReference type="InterPro" id="IPR025657">
    <property type="entry name" value="RadC_JAB"/>
</dbReference>
<evidence type="ECO:0000313" key="11">
    <source>
        <dbReference type="Proteomes" id="UP000295735"/>
    </source>
</evidence>
<dbReference type="AlphaFoldDB" id="A0A9Q9BQK5"/>
<keyword evidence="11" id="KW-1185">Reference proteome</keyword>
<sequence>MLTMIEHDKPRERLMTYGPEQLTNQELLAIVINTGTKDESVLEVANKVLNQVGNVRELRYLTLQELREIRGIGEKKAVTMLAMIELAVRMHTHSLEDKIRIKTPQCVADLLMERMRYYTQEHFIGLYLNTKNIIIHEQLIFKGSLNASIVHPREVFREAVKRSAANIIVVHNHPSGDPTPSVEDIEATKRLMNCGTMFGIEVLDHLIIGDGTFVSIKEKGLL</sequence>
<evidence type="ECO:0000256" key="2">
    <source>
        <dbReference type="ARBA" id="ARBA00022670"/>
    </source>
</evidence>
<dbReference type="CDD" id="cd08071">
    <property type="entry name" value="MPN_DUF2466"/>
    <property type="match status" value="1"/>
</dbReference>
<dbReference type="PANTHER" id="PTHR30471">
    <property type="entry name" value="DNA REPAIR PROTEIN RADC"/>
    <property type="match status" value="1"/>
</dbReference>
<dbReference type="EMBL" id="SCWC02000002">
    <property type="protein sequence ID" value="KAA1040376.1"/>
    <property type="molecule type" value="Genomic_DNA"/>
</dbReference>
<reference evidence="10" key="2">
    <citation type="submission" date="2021-04" db="EMBL/GenBank/DDBJ databases">
        <title>Complete Genome Sequences of Macrococcus spp. from dog and cattle.</title>
        <authorList>
            <person name="Schwendener S."/>
            <person name="Perreten V."/>
        </authorList>
    </citation>
    <scope>NUCLEOTIDE SEQUENCE</scope>
    <source>
        <strain evidence="10">Epi0143-OL</strain>
    </source>
</reference>
<dbReference type="Gene3D" id="3.40.140.10">
    <property type="entry name" value="Cytidine Deaminase, domain 2"/>
    <property type="match status" value="1"/>
</dbReference>
<evidence type="ECO:0000313" key="10">
    <source>
        <dbReference type="EMBL" id="UTH14895.1"/>
    </source>
</evidence>
<keyword evidence="5" id="KW-0862">Zinc</keyword>
<dbReference type="InterPro" id="IPR020891">
    <property type="entry name" value="UPF0758_CS"/>
</dbReference>
<dbReference type="GO" id="GO:0006508">
    <property type="term" value="P:proteolysis"/>
    <property type="evidence" value="ECO:0007669"/>
    <property type="project" value="UniProtKB-KW"/>
</dbReference>
<evidence type="ECO:0000313" key="12">
    <source>
        <dbReference type="Proteomes" id="UP001057381"/>
    </source>
</evidence>
<dbReference type="Proteomes" id="UP001057381">
    <property type="component" value="Chromosome"/>
</dbReference>
<dbReference type="Proteomes" id="UP000295735">
    <property type="component" value="Unassembled WGS sequence"/>
</dbReference>
<dbReference type="PROSITE" id="PS50249">
    <property type="entry name" value="MPN"/>
    <property type="match status" value="1"/>
</dbReference>
<dbReference type="NCBIfam" id="NF000642">
    <property type="entry name" value="PRK00024.1"/>
    <property type="match status" value="1"/>
</dbReference>
<evidence type="ECO:0000256" key="5">
    <source>
        <dbReference type="ARBA" id="ARBA00022833"/>
    </source>
</evidence>
<evidence type="ECO:0000259" key="8">
    <source>
        <dbReference type="PROSITE" id="PS50249"/>
    </source>
</evidence>
<dbReference type="Pfam" id="PF04002">
    <property type="entry name" value="RadC"/>
    <property type="match status" value="1"/>
</dbReference>
<dbReference type="OrthoDB" id="9804482at2"/>
<evidence type="ECO:0000313" key="9">
    <source>
        <dbReference type="EMBL" id="KAA1040376.1"/>
    </source>
</evidence>
<dbReference type="InterPro" id="IPR001405">
    <property type="entry name" value="UPF0758"/>
</dbReference>
<dbReference type="NCBIfam" id="TIGR00608">
    <property type="entry name" value="radc"/>
    <property type="match status" value="1"/>
</dbReference>
<reference evidence="9 11" key="1">
    <citation type="submission" date="2019-09" db="EMBL/GenBank/DDBJ databases">
        <authorList>
            <person name="Mazhar S."/>
            <person name="Altermann E."/>
            <person name="Hill C."/>
            <person name="Mcauliffe O."/>
        </authorList>
    </citation>
    <scope>NUCLEOTIDE SEQUENCE [LARGE SCALE GENOMIC DNA]</scope>
    <source>
        <strain evidence="9 11">ATCC 51831</strain>
    </source>
</reference>
<dbReference type="GO" id="GO:0046872">
    <property type="term" value="F:metal ion binding"/>
    <property type="evidence" value="ECO:0007669"/>
    <property type="project" value="UniProtKB-KW"/>
</dbReference>
<keyword evidence="2" id="KW-0645">Protease</keyword>
<protein>
    <submittedName>
        <fullName evidence="10">DNA repair protein RadC</fullName>
    </submittedName>
    <submittedName>
        <fullName evidence="9">JAB domain-containing protein</fullName>
    </submittedName>
</protein>
<dbReference type="PROSITE" id="PS01302">
    <property type="entry name" value="UPF0758"/>
    <property type="match status" value="1"/>
</dbReference>
<evidence type="ECO:0000256" key="4">
    <source>
        <dbReference type="ARBA" id="ARBA00022801"/>
    </source>
</evidence>
<dbReference type="RefSeq" id="WP_149458839.1">
    <property type="nucleotide sequence ID" value="NZ_CP073809.1"/>
</dbReference>
<evidence type="ECO:0000256" key="7">
    <source>
        <dbReference type="RuleBase" id="RU003797"/>
    </source>
</evidence>
<accession>A0A9Q9BQK5</accession>
<keyword evidence="3" id="KW-0479">Metal-binding</keyword>
<feature type="domain" description="MPN" evidence="8">
    <location>
        <begin position="100"/>
        <end position="222"/>
    </location>
</feature>
<dbReference type="KEGG" id="mequ:KFV11_07270"/>
<keyword evidence="6" id="KW-0482">Metalloprotease</keyword>
<gene>
    <name evidence="10" type="primary">radC</name>
    <name evidence="9" type="ORF">ERX35_003125</name>
    <name evidence="10" type="ORF">KFV11_07270</name>
</gene>
<dbReference type="GO" id="GO:0008237">
    <property type="term" value="F:metallopeptidase activity"/>
    <property type="evidence" value="ECO:0007669"/>
    <property type="project" value="UniProtKB-KW"/>
</dbReference>
<evidence type="ECO:0000256" key="6">
    <source>
        <dbReference type="ARBA" id="ARBA00023049"/>
    </source>
</evidence>
<organism evidence="10 12">
    <name type="scientific">Macrococcus equipercicus</name>
    <dbReference type="NCBI Taxonomy" id="69967"/>
    <lineage>
        <taxon>Bacteria</taxon>
        <taxon>Bacillati</taxon>
        <taxon>Bacillota</taxon>
        <taxon>Bacilli</taxon>
        <taxon>Bacillales</taxon>
        <taxon>Staphylococcaceae</taxon>
        <taxon>Macrococcus</taxon>
    </lineage>
</organism>
<evidence type="ECO:0000256" key="3">
    <source>
        <dbReference type="ARBA" id="ARBA00022723"/>
    </source>
</evidence>
<dbReference type="EMBL" id="CP073809">
    <property type="protein sequence ID" value="UTH14895.1"/>
    <property type="molecule type" value="Genomic_DNA"/>
</dbReference>
<keyword evidence="4" id="KW-0378">Hydrolase</keyword>
<dbReference type="InterPro" id="IPR037518">
    <property type="entry name" value="MPN"/>
</dbReference>
<dbReference type="SUPFAM" id="SSF102712">
    <property type="entry name" value="JAB1/MPN domain"/>
    <property type="match status" value="1"/>
</dbReference>
<dbReference type="Pfam" id="PF20582">
    <property type="entry name" value="UPF0758_N"/>
    <property type="match status" value="1"/>
</dbReference>
<evidence type="ECO:0000256" key="1">
    <source>
        <dbReference type="ARBA" id="ARBA00010243"/>
    </source>
</evidence>
<dbReference type="PANTHER" id="PTHR30471:SF3">
    <property type="entry name" value="UPF0758 PROTEIN YEES-RELATED"/>
    <property type="match status" value="1"/>
</dbReference>